<dbReference type="PANTHER" id="PTHR11360:SF284">
    <property type="entry name" value="EG:103B4.3 PROTEIN-RELATED"/>
    <property type="match status" value="1"/>
</dbReference>
<evidence type="ECO:0000313" key="4">
    <source>
        <dbReference type="Proteomes" id="UP001497497"/>
    </source>
</evidence>
<evidence type="ECO:0008006" key="5">
    <source>
        <dbReference type="Google" id="ProtNLM"/>
    </source>
</evidence>
<dbReference type="InterPro" id="IPR036259">
    <property type="entry name" value="MFS_trans_sf"/>
</dbReference>
<sequence>MAQFVKINSERQTPLPEPDFRPPSIAGHNSSHQGKRELSPDVLVLDSVQAWVVCFATFVILIISTTFSSTLNITFLQLTHLFGVTITSASLGFTLQLIALGLSSVLVTSIIIPKTGERVATVAGAVVSFVCTLAIGFAPGIAVYLVCMTIKGACTAVTTIPATSMISQYFDRRRSLATAAALGGIAIGSMGAPPFVKFFLETYGLRGTFLIIGGLEMNVISMGMLLRPTSRYKKIIKMEETSRSSDSGADMQMEETELEALMSVDDKTSRDLFSNKAPNVCIQNDTPLKDDRAAGPAELEALINSSVESEYDLDDTQLDTAKNVSAFSDGEGVILKTDLEDLTHGKLNSISEINCGMSTVFHDEIKIRDKMCNQTESINPISENSTEKYDIFHSSVLSESKDVLTQDSVNHCVEIASKSTTQISSARVANEIANAQYNSSTNQDPTNTARNERNQSRHVSSTWSVISLPLSDVILIVDIPAPLGKDSGPQNAVLKVLHWFYFAFNFKLFGLWTTRLLLLGQMSGSLIQYITTYLPTIAAKGGSNADEVALLLTVSGGVDFVSRLAVGYFTDLKLLSTSQVVAIAQFVIGTACHFTRFYTSAQTMMIMAVLLGVFGGTRQSLLTLVCLDFAGAERFVRAYGLTVMMSLLSVSVHHPLLSSLLEHTGSFSPPLHYVGVAAYLSCVCLLMEPLAKRLDSRRK</sequence>
<proteinExistence type="predicted"/>
<feature type="transmembrane region" description="Helical" evidence="2">
    <location>
        <begin position="176"/>
        <end position="196"/>
    </location>
</feature>
<keyword evidence="2" id="KW-0812">Transmembrane</keyword>
<feature type="compositionally biased region" description="Polar residues" evidence="1">
    <location>
        <begin position="436"/>
        <end position="449"/>
    </location>
</feature>
<feature type="transmembrane region" description="Helical" evidence="2">
    <location>
        <begin position="460"/>
        <end position="479"/>
    </location>
</feature>
<protein>
    <recommendedName>
        <fullName evidence="5">Monocarboxylate transporter</fullName>
    </recommendedName>
</protein>
<feature type="transmembrane region" description="Helical" evidence="2">
    <location>
        <begin position="208"/>
        <end position="226"/>
    </location>
</feature>
<comment type="caution">
    <text evidence="3">The sequence shown here is derived from an EMBL/GenBank/DDBJ whole genome shotgun (WGS) entry which is preliminary data.</text>
</comment>
<feature type="transmembrane region" description="Helical" evidence="2">
    <location>
        <begin position="83"/>
        <end position="107"/>
    </location>
</feature>
<evidence type="ECO:0000256" key="1">
    <source>
        <dbReference type="SAM" id="MobiDB-lite"/>
    </source>
</evidence>
<dbReference type="Pfam" id="PF07690">
    <property type="entry name" value="MFS_1"/>
    <property type="match status" value="1"/>
</dbReference>
<accession>A0AAV2HWB3</accession>
<evidence type="ECO:0000256" key="2">
    <source>
        <dbReference type="SAM" id="Phobius"/>
    </source>
</evidence>
<dbReference type="InterPro" id="IPR050327">
    <property type="entry name" value="Proton-linked_MCT"/>
</dbReference>
<dbReference type="EMBL" id="CAXITT010000245">
    <property type="protein sequence ID" value="CAL1536996.1"/>
    <property type="molecule type" value="Genomic_DNA"/>
</dbReference>
<dbReference type="Proteomes" id="UP001497497">
    <property type="component" value="Unassembled WGS sequence"/>
</dbReference>
<keyword evidence="4" id="KW-1185">Reference proteome</keyword>
<feature type="transmembrane region" description="Helical" evidence="2">
    <location>
        <begin position="639"/>
        <end position="661"/>
    </location>
</feature>
<dbReference type="InterPro" id="IPR011701">
    <property type="entry name" value="MFS"/>
</dbReference>
<dbReference type="PANTHER" id="PTHR11360">
    <property type="entry name" value="MONOCARBOXYLATE TRANSPORTER"/>
    <property type="match status" value="1"/>
</dbReference>
<gene>
    <name evidence="3" type="ORF">GSLYS_00010909001</name>
</gene>
<feature type="transmembrane region" description="Helical" evidence="2">
    <location>
        <begin position="604"/>
        <end position="627"/>
    </location>
</feature>
<evidence type="ECO:0000313" key="3">
    <source>
        <dbReference type="EMBL" id="CAL1536996.1"/>
    </source>
</evidence>
<dbReference type="Gene3D" id="1.20.1250.20">
    <property type="entry name" value="MFS general substrate transporter like domains"/>
    <property type="match status" value="2"/>
</dbReference>
<name>A0AAV2HWB3_LYMST</name>
<feature type="transmembrane region" description="Helical" evidence="2">
    <location>
        <begin position="673"/>
        <end position="691"/>
    </location>
</feature>
<organism evidence="3 4">
    <name type="scientific">Lymnaea stagnalis</name>
    <name type="common">Great pond snail</name>
    <name type="synonym">Helix stagnalis</name>
    <dbReference type="NCBI Taxonomy" id="6523"/>
    <lineage>
        <taxon>Eukaryota</taxon>
        <taxon>Metazoa</taxon>
        <taxon>Spiralia</taxon>
        <taxon>Lophotrochozoa</taxon>
        <taxon>Mollusca</taxon>
        <taxon>Gastropoda</taxon>
        <taxon>Heterobranchia</taxon>
        <taxon>Euthyneura</taxon>
        <taxon>Panpulmonata</taxon>
        <taxon>Hygrophila</taxon>
        <taxon>Lymnaeoidea</taxon>
        <taxon>Lymnaeidae</taxon>
        <taxon>Lymnaea</taxon>
    </lineage>
</organism>
<feature type="transmembrane region" description="Helical" evidence="2">
    <location>
        <begin position="119"/>
        <end position="137"/>
    </location>
</feature>
<feature type="transmembrane region" description="Helical" evidence="2">
    <location>
        <begin position="42"/>
        <end position="63"/>
    </location>
</feature>
<feature type="region of interest" description="Disordered" evidence="1">
    <location>
        <begin position="436"/>
        <end position="456"/>
    </location>
</feature>
<dbReference type="SUPFAM" id="SSF103473">
    <property type="entry name" value="MFS general substrate transporter"/>
    <property type="match status" value="1"/>
</dbReference>
<dbReference type="GO" id="GO:0008028">
    <property type="term" value="F:monocarboxylic acid transmembrane transporter activity"/>
    <property type="evidence" value="ECO:0007669"/>
    <property type="project" value="TreeGrafter"/>
</dbReference>
<feature type="transmembrane region" description="Helical" evidence="2">
    <location>
        <begin position="499"/>
        <end position="518"/>
    </location>
</feature>
<dbReference type="AlphaFoldDB" id="A0AAV2HWB3"/>
<feature type="region of interest" description="Disordered" evidence="1">
    <location>
        <begin position="12"/>
        <end position="35"/>
    </location>
</feature>
<keyword evidence="2" id="KW-1133">Transmembrane helix</keyword>
<keyword evidence="2" id="KW-0472">Membrane</keyword>
<reference evidence="3 4" key="1">
    <citation type="submission" date="2024-04" db="EMBL/GenBank/DDBJ databases">
        <authorList>
            <consortium name="Genoscope - CEA"/>
            <person name="William W."/>
        </authorList>
    </citation>
    <scope>NUCLEOTIDE SEQUENCE [LARGE SCALE GENOMIC DNA]</scope>
</reference>